<dbReference type="PROSITE" id="PS51668">
    <property type="entry name" value="TSAA_2"/>
    <property type="match status" value="1"/>
</dbReference>
<gene>
    <name evidence="4" type="ORF">X474_16040</name>
</gene>
<dbReference type="InParanoid" id="A0A0D2J4N7"/>
<accession>A0A0D2J4N7</accession>
<keyword evidence="5" id="KW-1185">Reference proteome</keyword>
<dbReference type="CDD" id="cd09281">
    <property type="entry name" value="UPF0066"/>
    <property type="match status" value="1"/>
</dbReference>
<dbReference type="InterPro" id="IPR040372">
    <property type="entry name" value="YaeB-like"/>
</dbReference>
<name>A0A0D2J4N7_9BACT</name>
<evidence type="ECO:0000256" key="1">
    <source>
        <dbReference type="ARBA" id="ARBA00022691"/>
    </source>
</evidence>
<proteinExistence type="inferred from homology"/>
<evidence type="ECO:0000313" key="4">
    <source>
        <dbReference type="EMBL" id="KIX13074.1"/>
    </source>
</evidence>
<sequence>MKLSEKQTNSHANRQGPEMVLTPVGAITNTTKEPFLKAEESGLKMRGKLDDVAKVVHEAQHGLSEITINDELGDILDGIDDYSHLVVLYWGHKVPGSGRSLKKIHPMGREDVPLMGIFSTCSPARPNPILMTVVKVCERKGNTLIVSGLDAIDGSPVLDIKPYVKSFYPQKEIMIADWMQQLLEEMAEDES</sequence>
<organism evidence="4 5">
    <name type="scientific">Dethiosulfatarculus sandiegensis</name>
    <dbReference type="NCBI Taxonomy" id="1429043"/>
    <lineage>
        <taxon>Bacteria</taxon>
        <taxon>Pseudomonadati</taxon>
        <taxon>Thermodesulfobacteriota</taxon>
        <taxon>Desulfarculia</taxon>
        <taxon>Desulfarculales</taxon>
        <taxon>Desulfarculaceae</taxon>
        <taxon>Dethiosulfatarculus</taxon>
    </lineage>
</organism>
<dbReference type="Pfam" id="PF01980">
    <property type="entry name" value="TrmO_N"/>
    <property type="match status" value="1"/>
</dbReference>
<evidence type="ECO:0000259" key="3">
    <source>
        <dbReference type="PROSITE" id="PS51668"/>
    </source>
</evidence>
<comment type="caution">
    <text evidence="4">The sequence shown here is derived from an EMBL/GenBank/DDBJ whole genome shotgun (WGS) entry which is preliminary data.</text>
</comment>
<dbReference type="AlphaFoldDB" id="A0A0D2J4N7"/>
<keyword evidence="1" id="KW-0949">S-adenosyl-L-methionine</keyword>
<dbReference type="NCBIfam" id="TIGR00104">
    <property type="entry name" value="tRNA_TsaA"/>
    <property type="match status" value="1"/>
</dbReference>
<dbReference type="InterPro" id="IPR023370">
    <property type="entry name" value="TrmO-like_N"/>
</dbReference>
<dbReference type="Gene3D" id="2.40.30.70">
    <property type="entry name" value="YaeB-like"/>
    <property type="match status" value="1"/>
</dbReference>
<evidence type="ECO:0000313" key="5">
    <source>
        <dbReference type="Proteomes" id="UP000032233"/>
    </source>
</evidence>
<dbReference type="PANTHER" id="PTHR12818:SF0">
    <property type="entry name" value="TRNA (ADENINE(37)-N6)-METHYLTRANSFERASE"/>
    <property type="match status" value="1"/>
</dbReference>
<dbReference type="SUPFAM" id="SSF118196">
    <property type="entry name" value="YaeB-like"/>
    <property type="match status" value="1"/>
</dbReference>
<protein>
    <recommendedName>
        <fullName evidence="3">TsaA-like domain-containing protein</fullName>
    </recommendedName>
</protein>
<dbReference type="EMBL" id="AZAC01000019">
    <property type="protein sequence ID" value="KIX13074.1"/>
    <property type="molecule type" value="Genomic_DNA"/>
</dbReference>
<dbReference type="PATRIC" id="fig|1429043.3.peg.3393"/>
<dbReference type="InterPro" id="IPR036413">
    <property type="entry name" value="YaeB-like_sf"/>
</dbReference>
<feature type="domain" description="TsaA-like" evidence="3">
    <location>
        <begin position="21"/>
        <end position="172"/>
    </location>
</feature>
<dbReference type="InterPro" id="IPR036414">
    <property type="entry name" value="YaeB_N_sf"/>
</dbReference>
<comment type="similarity">
    <text evidence="2">Belongs to the tRNA methyltransferase O family.</text>
</comment>
<dbReference type="RefSeq" id="WP_044349878.1">
    <property type="nucleotide sequence ID" value="NZ_AZAC01000019.1"/>
</dbReference>
<reference evidence="4 5" key="1">
    <citation type="submission" date="2013-11" db="EMBL/GenBank/DDBJ databases">
        <title>Metagenomic analysis of a methanogenic consortium involved in long chain n-alkane degradation.</title>
        <authorList>
            <person name="Davidova I.A."/>
            <person name="Callaghan A.V."/>
            <person name="Wawrik B."/>
            <person name="Pruitt S."/>
            <person name="Marks C."/>
            <person name="Duncan K.E."/>
            <person name="Suflita J.M."/>
        </authorList>
    </citation>
    <scope>NUCLEOTIDE SEQUENCE [LARGE SCALE GENOMIC DNA]</scope>
    <source>
        <strain evidence="4 5">SPR</strain>
    </source>
</reference>
<evidence type="ECO:0000256" key="2">
    <source>
        <dbReference type="ARBA" id="ARBA00033753"/>
    </source>
</evidence>
<dbReference type="STRING" id="1429043.X474_16040"/>
<dbReference type="PANTHER" id="PTHR12818">
    <property type="entry name" value="TRNA (ADENINE(37)-N6)-METHYLTRANSFERASE"/>
    <property type="match status" value="1"/>
</dbReference>
<dbReference type="Proteomes" id="UP000032233">
    <property type="component" value="Unassembled WGS sequence"/>
</dbReference>